<dbReference type="Gene3D" id="1.25.40.10">
    <property type="entry name" value="Tetratricopeptide repeat domain"/>
    <property type="match status" value="1"/>
</dbReference>
<proteinExistence type="predicted"/>
<comment type="caution">
    <text evidence="5">The sequence shown here is derived from an EMBL/GenBank/DDBJ whole genome shotgun (WGS) entry which is preliminary data.</text>
</comment>
<keyword evidence="2 3" id="KW-0802">TPR repeat</keyword>
<dbReference type="SMART" id="SM00028">
    <property type="entry name" value="TPR"/>
    <property type="match status" value="2"/>
</dbReference>
<dbReference type="PANTHER" id="PTHR44943">
    <property type="entry name" value="CELLULOSE SYNTHASE OPERON PROTEIN C"/>
    <property type="match status" value="1"/>
</dbReference>
<evidence type="ECO:0000256" key="2">
    <source>
        <dbReference type="ARBA" id="ARBA00022803"/>
    </source>
</evidence>
<feature type="signal peptide" evidence="4">
    <location>
        <begin position="1"/>
        <end position="34"/>
    </location>
</feature>
<evidence type="ECO:0000256" key="3">
    <source>
        <dbReference type="PROSITE-ProRule" id="PRU00339"/>
    </source>
</evidence>
<protein>
    <submittedName>
        <fullName evidence="5">Uncharacterized protein</fullName>
    </submittedName>
</protein>
<keyword evidence="6" id="KW-1185">Reference proteome</keyword>
<dbReference type="OrthoDB" id="5294075at2"/>
<dbReference type="PROSITE" id="PS50293">
    <property type="entry name" value="TPR_REGION"/>
    <property type="match status" value="1"/>
</dbReference>
<dbReference type="SUPFAM" id="SSF48452">
    <property type="entry name" value="TPR-like"/>
    <property type="match status" value="1"/>
</dbReference>
<sequence length="238" mass="25138">MKPSSGRTHRRAALFAASVLSLALAAFTSPPAHAQTSTAVADGTPQIDASIAAHNWSAALVELDARIASHPRDTQAKFKRGTVLARLNRDDDAIRQFTELTQLYPELPEPYNNLATLYAKQGRYQDALTALETAVKANPSYGLAYENLGDLYLHLAEQSYRRAQSLGQASPAAAQRVAQIDKIVSPPASTPAAAPAAAPNKAAVTEPREVVPALSSPAVEFGGSNGPFPAQPYVAPSN</sequence>
<dbReference type="PROSITE" id="PS51318">
    <property type="entry name" value="TAT"/>
    <property type="match status" value="1"/>
</dbReference>
<dbReference type="Pfam" id="PF13432">
    <property type="entry name" value="TPR_16"/>
    <property type="match status" value="2"/>
</dbReference>
<evidence type="ECO:0000256" key="4">
    <source>
        <dbReference type="SAM" id="SignalP"/>
    </source>
</evidence>
<feature type="repeat" description="TPR" evidence="3">
    <location>
        <begin position="74"/>
        <end position="107"/>
    </location>
</feature>
<evidence type="ECO:0000313" key="5">
    <source>
        <dbReference type="EMBL" id="PMS23802.1"/>
    </source>
</evidence>
<dbReference type="Proteomes" id="UP000235616">
    <property type="component" value="Unassembled WGS sequence"/>
</dbReference>
<keyword evidence="1" id="KW-0677">Repeat</keyword>
<name>A0A2N7W325_9BURK</name>
<dbReference type="InterPro" id="IPR019734">
    <property type="entry name" value="TPR_rpt"/>
</dbReference>
<dbReference type="InterPro" id="IPR011990">
    <property type="entry name" value="TPR-like_helical_dom_sf"/>
</dbReference>
<dbReference type="EMBL" id="PNYA01000001">
    <property type="protein sequence ID" value="PMS23802.1"/>
    <property type="molecule type" value="Genomic_DNA"/>
</dbReference>
<dbReference type="InterPro" id="IPR006311">
    <property type="entry name" value="TAT_signal"/>
</dbReference>
<keyword evidence="4" id="KW-0732">Signal</keyword>
<organism evidence="5 6">
    <name type="scientific">Trinickia dabaoshanensis</name>
    <dbReference type="NCBI Taxonomy" id="564714"/>
    <lineage>
        <taxon>Bacteria</taxon>
        <taxon>Pseudomonadati</taxon>
        <taxon>Pseudomonadota</taxon>
        <taxon>Betaproteobacteria</taxon>
        <taxon>Burkholderiales</taxon>
        <taxon>Burkholderiaceae</taxon>
        <taxon>Trinickia</taxon>
    </lineage>
</organism>
<accession>A0A2N7W325</accession>
<dbReference type="AlphaFoldDB" id="A0A2N7W325"/>
<feature type="chain" id="PRO_5014860246" evidence="4">
    <location>
        <begin position="35"/>
        <end position="238"/>
    </location>
</feature>
<evidence type="ECO:0000256" key="1">
    <source>
        <dbReference type="ARBA" id="ARBA00022737"/>
    </source>
</evidence>
<gene>
    <name evidence="5" type="ORF">C0Z18_01125</name>
</gene>
<dbReference type="InterPro" id="IPR051685">
    <property type="entry name" value="Ycf3/AcsC/BcsC/TPR_MFPF"/>
</dbReference>
<dbReference type="RefSeq" id="WP_102643511.1">
    <property type="nucleotide sequence ID" value="NZ_PNYA01000001.1"/>
</dbReference>
<evidence type="ECO:0000313" key="6">
    <source>
        <dbReference type="Proteomes" id="UP000235616"/>
    </source>
</evidence>
<dbReference type="PROSITE" id="PS50005">
    <property type="entry name" value="TPR"/>
    <property type="match status" value="2"/>
</dbReference>
<dbReference type="PANTHER" id="PTHR44943:SF8">
    <property type="entry name" value="TPR REPEAT-CONTAINING PROTEIN MJ0263"/>
    <property type="match status" value="1"/>
</dbReference>
<feature type="repeat" description="TPR" evidence="3">
    <location>
        <begin position="108"/>
        <end position="141"/>
    </location>
</feature>
<reference evidence="5 6" key="1">
    <citation type="submission" date="2018-01" db="EMBL/GenBank/DDBJ databases">
        <title>Whole genome analyses suggest that Burkholderia sensu lato contains two further novel genera in the rhizoxinica-symbiotica group Mycetohabitans gen. nov., and Trinickia gen. nov.: implications for the evolution of diazotrophy and nodulation in the Burkholderiaceae.</title>
        <authorList>
            <person name="Estrada-de los Santos P."/>
            <person name="Palmer M."/>
            <person name="Chavez-Ramirez B."/>
            <person name="Beukes C."/>
            <person name="Steenkamp E.T."/>
            <person name="Hirsch A.M."/>
            <person name="Manyaka P."/>
            <person name="Maluk M."/>
            <person name="Lafos M."/>
            <person name="Crook M."/>
            <person name="Gross E."/>
            <person name="Simon M.F."/>
            <person name="Bueno dos Reis Junior F."/>
            <person name="Poole P.S."/>
            <person name="Venter S.N."/>
            <person name="James E.K."/>
        </authorList>
    </citation>
    <scope>NUCLEOTIDE SEQUENCE [LARGE SCALE GENOMIC DNA]</scope>
    <source>
        <strain evidence="5 6">GIMN1.004</strain>
    </source>
</reference>